<reference evidence="6 7" key="1">
    <citation type="journal article" date="2010" name="PLoS ONE">
        <title>The Waddlia genome: a window into chlamydial biology.</title>
        <authorList>
            <person name="Bertelli C."/>
            <person name="Collyn F."/>
            <person name="Croxatto A."/>
            <person name="Ruckert C."/>
            <person name="Polkinghorne A."/>
            <person name="Kebbi-Beghdadi C."/>
            <person name="Goesmann A."/>
            <person name="Vaughan L."/>
            <person name="Greub G."/>
        </authorList>
    </citation>
    <scope>NUCLEOTIDE SEQUENCE [LARGE SCALE GENOMIC DNA]</scope>
    <source>
        <strain evidence="7">ATCC VR-1470 / WSU 86-1044</strain>
    </source>
</reference>
<dbReference type="KEGG" id="wch:wcw_0330"/>
<name>D6YU93_WADCW</name>
<evidence type="ECO:0000256" key="2">
    <source>
        <dbReference type="ARBA" id="ARBA00012146"/>
    </source>
</evidence>
<dbReference type="SUPFAM" id="SSF50324">
    <property type="entry name" value="Inorganic pyrophosphatase"/>
    <property type="match status" value="1"/>
</dbReference>
<dbReference type="GO" id="GO:0005737">
    <property type="term" value="C:cytoplasm"/>
    <property type="evidence" value="ECO:0007669"/>
    <property type="project" value="InterPro"/>
</dbReference>
<keyword evidence="7" id="KW-1185">Reference proteome</keyword>
<dbReference type="Proteomes" id="UP000001505">
    <property type="component" value="Chromosome"/>
</dbReference>
<evidence type="ECO:0000256" key="1">
    <source>
        <dbReference type="ARBA" id="ARBA00001946"/>
    </source>
</evidence>
<evidence type="ECO:0000313" key="7">
    <source>
        <dbReference type="Proteomes" id="UP000001505"/>
    </source>
</evidence>
<dbReference type="EC" id="3.6.1.1" evidence="2"/>
<sequence length="208" mass="23400">MQNLVKHRRSHPWHGLPLGKKAPEEINCFIEIVPSDTIKYELDKETGLLKIDRPQKFSSVCPTLYGFVPRTYAGNLSAAHCMEKTGLKGIKGDGDPIDICVLTEKMIPRGDIMLRAIPIGGFRMIDGNEADDKLISVLVDDFVYGGMKDLSDCPPALIERLRHYFLTYKDYPGAEPRKVVIAHDYGFHEAIEVIKCGIQDYSDKFSID</sequence>
<dbReference type="AlphaFoldDB" id="D6YU93"/>
<protein>
    <recommendedName>
        <fullName evidence="2">inorganic diphosphatase</fullName>
        <ecNumber evidence="2">3.6.1.1</ecNumber>
    </recommendedName>
</protein>
<organism evidence="6 7">
    <name type="scientific">Waddlia chondrophila (strain ATCC VR-1470 / WSU 86-1044)</name>
    <dbReference type="NCBI Taxonomy" id="716544"/>
    <lineage>
        <taxon>Bacteria</taxon>
        <taxon>Pseudomonadati</taxon>
        <taxon>Chlamydiota</taxon>
        <taxon>Chlamydiia</taxon>
        <taxon>Parachlamydiales</taxon>
        <taxon>Waddliaceae</taxon>
        <taxon>Waddlia</taxon>
    </lineage>
</organism>
<dbReference type="PROSITE" id="PS00387">
    <property type="entry name" value="PPASE"/>
    <property type="match status" value="1"/>
</dbReference>
<dbReference type="Pfam" id="PF00719">
    <property type="entry name" value="Pyrophosphatase"/>
    <property type="match status" value="1"/>
</dbReference>
<keyword evidence="3" id="KW-0479">Metal-binding</keyword>
<dbReference type="GO" id="GO:0004427">
    <property type="term" value="F:inorganic diphosphate phosphatase activity"/>
    <property type="evidence" value="ECO:0007669"/>
    <property type="project" value="UniProtKB-EC"/>
</dbReference>
<dbReference type="PANTHER" id="PTHR10286">
    <property type="entry name" value="INORGANIC PYROPHOSPHATASE"/>
    <property type="match status" value="1"/>
</dbReference>
<dbReference type="RefSeq" id="WP_013181432.1">
    <property type="nucleotide sequence ID" value="NC_014225.1"/>
</dbReference>
<dbReference type="NCBIfam" id="NF001886">
    <property type="entry name" value="PRK00642.1"/>
    <property type="match status" value="1"/>
</dbReference>
<dbReference type="OrthoDB" id="5187599at2"/>
<dbReference type="EMBL" id="CP001928">
    <property type="protein sequence ID" value="ADI37704.1"/>
    <property type="molecule type" value="Genomic_DNA"/>
</dbReference>
<keyword evidence="5" id="KW-0460">Magnesium</keyword>
<dbReference type="InterPro" id="IPR036649">
    <property type="entry name" value="Pyrophosphatase_sf"/>
</dbReference>
<dbReference type="eggNOG" id="COG0221">
    <property type="taxonomic scope" value="Bacteria"/>
</dbReference>
<proteinExistence type="predicted"/>
<dbReference type="GO" id="GO:0000287">
    <property type="term" value="F:magnesium ion binding"/>
    <property type="evidence" value="ECO:0007669"/>
    <property type="project" value="InterPro"/>
</dbReference>
<dbReference type="HOGENOM" id="CLU_073198_2_1_0"/>
<dbReference type="Gene3D" id="3.90.80.10">
    <property type="entry name" value="Inorganic pyrophosphatase"/>
    <property type="match status" value="1"/>
</dbReference>
<evidence type="ECO:0000313" key="6">
    <source>
        <dbReference type="EMBL" id="ADI37704.1"/>
    </source>
</evidence>
<dbReference type="STRING" id="716544.wcw_0330"/>
<evidence type="ECO:0000256" key="4">
    <source>
        <dbReference type="ARBA" id="ARBA00022801"/>
    </source>
</evidence>
<keyword evidence="4 6" id="KW-0378">Hydrolase</keyword>
<evidence type="ECO:0000256" key="5">
    <source>
        <dbReference type="ARBA" id="ARBA00022842"/>
    </source>
</evidence>
<comment type="cofactor">
    <cofactor evidence="1">
        <name>Mg(2+)</name>
        <dbReference type="ChEBI" id="CHEBI:18420"/>
    </cofactor>
</comment>
<dbReference type="GO" id="GO:0006796">
    <property type="term" value="P:phosphate-containing compound metabolic process"/>
    <property type="evidence" value="ECO:0007669"/>
    <property type="project" value="InterPro"/>
</dbReference>
<dbReference type="InterPro" id="IPR008162">
    <property type="entry name" value="Pyrophosphatase"/>
</dbReference>
<gene>
    <name evidence="6" type="primary">ppa</name>
    <name evidence="6" type="ordered locus">wcw_0330</name>
</gene>
<accession>D6YU93</accession>
<evidence type="ECO:0000256" key="3">
    <source>
        <dbReference type="ARBA" id="ARBA00022723"/>
    </source>
</evidence>